<organism evidence="1 2">
    <name type="scientific">Bacillus norwichensis</name>
    <dbReference type="NCBI Taxonomy" id="2762217"/>
    <lineage>
        <taxon>Bacteria</taxon>
        <taxon>Bacillati</taxon>
        <taxon>Bacillota</taxon>
        <taxon>Bacilli</taxon>
        <taxon>Bacillales</taxon>
        <taxon>Bacillaceae</taxon>
        <taxon>Bacillus</taxon>
    </lineage>
</organism>
<dbReference type="RefSeq" id="WP_191816581.1">
    <property type="nucleotide sequence ID" value="NZ_JACSPV010000088.1"/>
</dbReference>
<gene>
    <name evidence="1" type="ORF">H9631_21995</name>
</gene>
<protein>
    <submittedName>
        <fullName evidence="1">Uncharacterized protein</fullName>
    </submittedName>
</protein>
<comment type="caution">
    <text evidence="1">The sequence shown here is derived from an EMBL/GenBank/DDBJ whole genome shotgun (WGS) entry which is preliminary data.</text>
</comment>
<accession>A0ABR8VSG8</accession>
<evidence type="ECO:0000313" key="1">
    <source>
        <dbReference type="EMBL" id="MBD8007712.1"/>
    </source>
</evidence>
<evidence type="ECO:0000313" key="2">
    <source>
        <dbReference type="Proteomes" id="UP000648182"/>
    </source>
</evidence>
<sequence length="88" mass="9985">MRSAKESNNFPYSMSTICYFGVDKNGNVSQIPHKNKSDRANVLEAFQRAKDKTITLYAVWPGNWRSDLFIIDDLDAFAKELGLLDLLA</sequence>
<keyword evidence="2" id="KW-1185">Reference proteome</keyword>
<reference evidence="1 2" key="1">
    <citation type="submission" date="2020-08" db="EMBL/GenBank/DDBJ databases">
        <title>A Genomic Blueprint of the Chicken Gut Microbiome.</title>
        <authorList>
            <person name="Gilroy R."/>
            <person name="Ravi A."/>
            <person name="Getino M."/>
            <person name="Pursley I."/>
            <person name="Horton D.L."/>
            <person name="Alikhan N.-F."/>
            <person name="Baker D."/>
            <person name="Gharbi K."/>
            <person name="Hall N."/>
            <person name="Watson M."/>
            <person name="Adriaenssens E.M."/>
            <person name="Foster-Nyarko E."/>
            <person name="Jarju S."/>
            <person name="Secka A."/>
            <person name="Antonio M."/>
            <person name="Oren A."/>
            <person name="Chaudhuri R."/>
            <person name="La Ragione R.M."/>
            <person name="Hildebrand F."/>
            <person name="Pallen M.J."/>
        </authorList>
    </citation>
    <scope>NUCLEOTIDE SEQUENCE [LARGE SCALE GENOMIC DNA]</scope>
    <source>
        <strain evidence="1 2">Sa1BUA2</strain>
    </source>
</reference>
<proteinExistence type="predicted"/>
<name>A0ABR8VSG8_9BACI</name>
<dbReference type="EMBL" id="JACSPV010000088">
    <property type="protein sequence ID" value="MBD8007712.1"/>
    <property type="molecule type" value="Genomic_DNA"/>
</dbReference>
<dbReference type="Proteomes" id="UP000648182">
    <property type="component" value="Unassembled WGS sequence"/>
</dbReference>